<name>A0A0A7PJZ1_9SPHN</name>
<evidence type="ECO:0000313" key="3">
    <source>
        <dbReference type="Proteomes" id="UP000030907"/>
    </source>
</evidence>
<dbReference type="SUPFAM" id="SSF54909">
    <property type="entry name" value="Dimeric alpha+beta barrel"/>
    <property type="match status" value="1"/>
</dbReference>
<proteinExistence type="predicted"/>
<dbReference type="OrthoDB" id="8909581at2"/>
<dbReference type="Gene3D" id="3.30.70.100">
    <property type="match status" value="1"/>
</dbReference>
<dbReference type="InterPro" id="IPR010753">
    <property type="entry name" value="DUF1330"/>
</dbReference>
<dbReference type="Proteomes" id="UP000030907">
    <property type="component" value="Chromosome"/>
</dbReference>
<dbReference type="KEGG" id="sphk:SKP52_06520"/>
<evidence type="ECO:0000313" key="2">
    <source>
        <dbReference type="EMBL" id="AJA08227.1"/>
    </source>
</evidence>
<dbReference type="AlphaFoldDB" id="A0A0A7PJZ1"/>
<keyword evidence="3" id="KW-1185">Reference proteome</keyword>
<reference evidence="2 3" key="1">
    <citation type="journal article" date="2015" name="Int. J. Syst. Evol. Microbiol.">
        <title>Description of Sphingopyxis fribergensis sp. nov. - a soil bacterium with the ability to degrade styrene and phenylacetic acid.</title>
        <authorList>
            <person name="Oelschlagel M."/>
            <person name="Ruckert C."/>
            <person name="Kalinowski J."/>
            <person name="Schmidt G."/>
            <person name="Schlomann M."/>
            <person name="Tischler D."/>
        </authorList>
    </citation>
    <scope>NUCLEOTIDE SEQUENCE [LARGE SCALE GENOMIC DNA]</scope>
    <source>
        <strain evidence="2 3">Kp5.2</strain>
    </source>
</reference>
<dbReference type="HOGENOM" id="CLU_131535_1_0_5"/>
<gene>
    <name evidence="2" type="ORF">SKP52_06520</name>
</gene>
<sequence>MSDQHIDPERAQFDAFKALPRDTVIHMLNLVRFKDKATYPDGHPLADKALTGAEAYRHYGADSGPIFQRVGGRVVWSGAMDTMVIGPADEHWDAVFIAEYPSSGAFMEMVTDPVYREAVIHRQAAVETSRLIRCAPKASRSETGFG</sequence>
<organism evidence="2 3">
    <name type="scientific">Sphingopyxis fribergensis</name>
    <dbReference type="NCBI Taxonomy" id="1515612"/>
    <lineage>
        <taxon>Bacteria</taxon>
        <taxon>Pseudomonadati</taxon>
        <taxon>Pseudomonadota</taxon>
        <taxon>Alphaproteobacteria</taxon>
        <taxon>Sphingomonadales</taxon>
        <taxon>Sphingomonadaceae</taxon>
        <taxon>Sphingopyxis</taxon>
    </lineage>
</organism>
<dbReference type="PANTHER" id="PTHR40257">
    <property type="match status" value="1"/>
</dbReference>
<feature type="domain" description="DUF1330" evidence="1">
    <location>
        <begin position="49"/>
        <end position="129"/>
    </location>
</feature>
<dbReference type="STRING" id="1515612.SKP52_06520"/>
<dbReference type="RefSeq" id="WP_039572970.1">
    <property type="nucleotide sequence ID" value="NZ_CP009122.1"/>
</dbReference>
<protein>
    <recommendedName>
        <fullName evidence="1">DUF1330 domain-containing protein</fullName>
    </recommendedName>
</protein>
<dbReference type="EMBL" id="CP009122">
    <property type="protein sequence ID" value="AJA08227.1"/>
    <property type="molecule type" value="Genomic_DNA"/>
</dbReference>
<dbReference type="InterPro" id="IPR011008">
    <property type="entry name" value="Dimeric_a/b-barrel"/>
</dbReference>
<dbReference type="Pfam" id="PF07045">
    <property type="entry name" value="DUF1330"/>
    <property type="match status" value="1"/>
</dbReference>
<accession>A0A0A7PJZ1</accession>
<evidence type="ECO:0000259" key="1">
    <source>
        <dbReference type="Pfam" id="PF07045"/>
    </source>
</evidence>
<dbReference type="PANTHER" id="PTHR40257:SF1">
    <property type="entry name" value="DUF1330 DOMAIN-CONTAINING PROTEIN"/>
    <property type="match status" value="1"/>
</dbReference>